<dbReference type="STRING" id="1173020.Cha6605_2691"/>
<dbReference type="PATRIC" id="fig|1173020.3.peg.3067"/>
<dbReference type="PANTHER" id="PTHR19288:SF25">
    <property type="entry name" value="PHOSPHATIDYLGLYCEROPHOSPHATASE GEP4, MITOCHONDRIAL"/>
    <property type="match status" value="1"/>
</dbReference>
<dbReference type="NCBIfam" id="TIGR01668">
    <property type="entry name" value="YqeG_hyp_ppase"/>
    <property type="match status" value="1"/>
</dbReference>
<dbReference type="CDD" id="cd16416">
    <property type="entry name" value="HAD_BsYqeG-like"/>
    <property type="match status" value="1"/>
</dbReference>
<evidence type="ECO:0000313" key="2">
    <source>
        <dbReference type="Proteomes" id="UP000010366"/>
    </source>
</evidence>
<dbReference type="SUPFAM" id="SSF56784">
    <property type="entry name" value="HAD-like"/>
    <property type="match status" value="1"/>
</dbReference>
<protein>
    <submittedName>
        <fullName evidence="1">HAD phosphatase subfamily IIIA</fullName>
    </submittedName>
</protein>
<dbReference type="KEGG" id="cmp:Cha6605_2691"/>
<dbReference type="Gene3D" id="3.40.50.1000">
    <property type="entry name" value="HAD superfamily/HAD-like"/>
    <property type="match status" value="1"/>
</dbReference>
<dbReference type="EMBL" id="CP003600">
    <property type="protein sequence ID" value="AFY93733.1"/>
    <property type="molecule type" value="Genomic_DNA"/>
</dbReference>
<keyword evidence="2" id="KW-1185">Reference proteome</keyword>
<sequence length="229" mass="25130">MSVEYFYEALGRKIKRYLSGFIGLEDLQDEVVGTIHPPPPRLLVSSSPRLPLSPSPMTLFPLLQPDLVLGGSVLDLTLEILERNQIKGLVLDVDDTIVPIGIDLARPELTRWVEQIKKIGPLWLVTNNPSQVRIGAIAESLSVPYFHSAAKPSRRKLRQAVAAMSIDPSQVAMVGDRLFTDVLAGNRLGMFTILIEPIVDEESVIGFQAIRSVEFAIARALGISLAAKK</sequence>
<dbReference type="Proteomes" id="UP000010366">
    <property type="component" value="Chromosome"/>
</dbReference>
<name>K9UGE5_CHAP6</name>
<reference evidence="1 2" key="1">
    <citation type="submission" date="2012-05" db="EMBL/GenBank/DDBJ databases">
        <title>Finished chromosome of genome of Chamaesiphon sp. PCC 6605.</title>
        <authorList>
            <consortium name="US DOE Joint Genome Institute"/>
            <person name="Gugger M."/>
            <person name="Coursin T."/>
            <person name="Rippka R."/>
            <person name="Tandeau De Marsac N."/>
            <person name="Huntemann M."/>
            <person name="Wei C.-L."/>
            <person name="Han J."/>
            <person name="Detter J.C."/>
            <person name="Han C."/>
            <person name="Tapia R."/>
            <person name="Chen A."/>
            <person name="Kyrpides N."/>
            <person name="Mavromatis K."/>
            <person name="Markowitz V."/>
            <person name="Szeto E."/>
            <person name="Ivanova N."/>
            <person name="Pagani I."/>
            <person name="Pati A."/>
            <person name="Goodwin L."/>
            <person name="Nordberg H.P."/>
            <person name="Cantor M.N."/>
            <person name="Hua S.X."/>
            <person name="Woyke T."/>
            <person name="Kerfeld C.A."/>
        </authorList>
    </citation>
    <scope>NUCLEOTIDE SEQUENCE [LARGE SCALE GENOMIC DNA]</scope>
    <source>
        <strain evidence="2">ATCC 27169 / PCC 6605</strain>
    </source>
</reference>
<gene>
    <name evidence="1" type="ORF">Cha6605_2691</name>
</gene>
<proteinExistence type="predicted"/>
<dbReference type="InterPro" id="IPR006549">
    <property type="entry name" value="HAD-SF_hydro_IIIA"/>
</dbReference>
<evidence type="ECO:0000313" key="1">
    <source>
        <dbReference type="EMBL" id="AFY93733.1"/>
    </source>
</evidence>
<accession>K9UGE5</accession>
<dbReference type="HOGENOM" id="CLU_056221_4_1_3"/>
<dbReference type="GO" id="GO:0005737">
    <property type="term" value="C:cytoplasm"/>
    <property type="evidence" value="ECO:0007669"/>
    <property type="project" value="TreeGrafter"/>
</dbReference>
<dbReference type="InterPro" id="IPR023214">
    <property type="entry name" value="HAD_sf"/>
</dbReference>
<dbReference type="NCBIfam" id="TIGR01662">
    <property type="entry name" value="HAD-SF-IIIA"/>
    <property type="match status" value="1"/>
</dbReference>
<dbReference type="Pfam" id="PF13242">
    <property type="entry name" value="Hydrolase_like"/>
    <property type="match status" value="1"/>
</dbReference>
<dbReference type="AlphaFoldDB" id="K9UGE5"/>
<dbReference type="GO" id="GO:0008962">
    <property type="term" value="F:phosphatidylglycerophosphatase activity"/>
    <property type="evidence" value="ECO:0007669"/>
    <property type="project" value="InterPro"/>
</dbReference>
<dbReference type="eggNOG" id="COG2179">
    <property type="taxonomic scope" value="Bacteria"/>
</dbReference>
<organism evidence="1 2">
    <name type="scientific">Chamaesiphon minutus (strain ATCC 27169 / PCC 6605)</name>
    <dbReference type="NCBI Taxonomy" id="1173020"/>
    <lineage>
        <taxon>Bacteria</taxon>
        <taxon>Bacillati</taxon>
        <taxon>Cyanobacteriota</taxon>
        <taxon>Cyanophyceae</taxon>
        <taxon>Gomontiellales</taxon>
        <taxon>Chamaesiphonaceae</taxon>
        <taxon>Chamaesiphon</taxon>
    </lineage>
</organism>
<dbReference type="InterPro" id="IPR010021">
    <property type="entry name" value="PGPP1/Gep4"/>
</dbReference>
<dbReference type="InterPro" id="IPR036412">
    <property type="entry name" value="HAD-like_sf"/>
</dbReference>
<dbReference type="PANTHER" id="PTHR19288">
    <property type="entry name" value="4-NITROPHENYLPHOSPHATASE-RELATED"/>
    <property type="match status" value="1"/>
</dbReference>